<organism evidence="4 5">
    <name type="scientific">Dendronalium phyllosphericum CENA369</name>
    <dbReference type="NCBI Taxonomy" id="1725256"/>
    <lineage>
        <taxon>Bacteria</taxon>
        <taxon>Bacillati</taxon>
        <taxon>Cyanobacteriota</taxon>
        <taxon>Cyanophyceae</taxon>
        <taxon>Nostocales</taxon>
        <taxon>Nostocaceae</taxon>
        <taxon>Dendronalium</taxon>
        <taxon>Dendronalium phyllosphericum</taxon>
    </lineage>
</organism>
<dbReference type="Pfam" id="PF05272">
    <property type="entry name" value="VapE-like_dom"/>
    <property type="match status" value="1"/>
</dbReference>
<evidence type="ECO:0000313" key="5">
    <source>
        <dbReference type="Proteomes" id="UP000662314"/>
    </source>
</evidence>
<accession>A0A8J7LIT1</accession>
<dbReference type="Gene3D" id="3.40.1360.10">
    <property type="match status" value="1"/>
</dbReference>
<dbReference type="RefSeq" id="WP_214435713.1">
    <property type="nucleotide sequence ID" value="NZ_CAWPUQ010000176.1"/>
</dbReference>
<feature type="compositionally biased region" description="Basic and acidic residues" evidence="1">
    <location>
        <begin position="693"/>
        <end position="711"/>
    </location>
</feature>
<reference evidence="4 5" key="1">
    <citation type="journal article" date="2021" name="Int. J. Syst. Evol. Microbiol.">
        <title>Amazonocrinis nigriterrae gen. nov., sp. nov., Atlanticothrix silvestris gen. nov., sp. nov. and Dendronalium phyllosphericum gen. nov., sp. nov., nostocacean cyanobacteria from Brazilian environments.</title>
        <authorList>
            <person name="Alvarenga D.O."/>
            <person name="Andreote A.P.D."/>
            <person name="Branco L.H.Z."/>
            <person name="Delbaje E."/>
            <person name="Cruz R.B."/>
            <person name="Varani A.M."/>
            <person name="Fiore M.F."/>
        </authorList>
    </citation>
    <scope>NUCLEOTIDE SEQUENCE [LARGE SCALE GENOMIC DNA]</scope>
    <source>
        <strain evidence="4 5">CENA369</strain>
    </source>
</reference>
<name>A0A8J7LIT1_9NOST</name>
<dbReference type="Pfam" id="PF12965">
    <property type="entry name" value="DUF3854"/>
    <property type="match status" value="1"/>
</dbReference>
<dbReference type="EMBL" id="JAECZA010000247">
    <property type="protein sequence ID" value="MBH8576994.1"/>
    <property type="molecule type" value="Genomic_DNA"/>
</dbReference>
<proteinExistence type="predicted"/>
<dbReference type="Proteomes" id="UP000662314">
    <property type="component" value="Unassembled WGS sequence"/>
</dbReference>
<dbReference type="PANTHER" id="PTHR34985:SF1">
    <property type="entry name" value="SLR0554 PROTEIN"/>
    <property type="match status" value="1"/>
</dbReference>
<comment type="caution">
    <text evidence="4">The sequence shown here is derived from an EMBL/GenBank/DDBJ whole genome shotgun (WGS) entry which is preliminary data.</text>
</comment>
<feature type="domain" description="Virulence-associated protein E-like" evidence="2">
    <location>
        <begin position="361"/>
        <end position="565"/>
    </location>
</feature>
<dbReference type="InterPro" id="IPR007936">
    <property type="entry name" value="VapE-like_dom"/>
</dbReference>
<gene>
    <name evidence="4" type="ORF">I8752_29235</name>
</gene>
<keyword evidence="5" id="KW-1185">Reference proteome</keyword>
<evidence type="ECO:0000256" key="1">
    <source>
        <dbReference type="SAM" id="MobiDB-lite"/>
    </source>
</evidence>
<protein>
    <submittedName>
        <fullName evidence="4">DUF3854 domain-containing protein</fullName>
    </submittedName>
</protein>
<dbReference type="CDD" id="cd01029">
    <property type="entry name" value="TOPRIM_primases"/>
    <property type="match status" value="1"/>
</dbReference>
<sequence>MILTTLHDVDTIASHHWNEFKSSAISDTLINRNFKTIHDSREIDRILNRNTKNRRKHSDSLVPAWCVSGIDPLTGENTLEGVQVKPDTAPIDKRGKPQKYLGATGANTAPLFLNTGIEYFWKRIQEDKSQPIIITEGAKKAAAGLTLGIPTISIPGVSTCRKFGRLHYWLEAYAGFGRTFYLCFDADILEKRPVQNALLSLARDLSATGSKVMIVTLPSIDLKGMDDFIAAKGGDEFRKLVEEALTIEEWKKELDDKQKTQEFDFDEEENKSKLYRAYKIIKQGWGDSIRLNLLKKYIERDDSRIDSDHLKFYISREFGIDISKEDAHLIVTVIAKENAYSPVVEYLDSLAARNPNPDLSILDNLAFKYFGTDDPLHNTYIRKALIAAVARARRPGCKADDACILIGAQGLRKSTFWRELFGADWFTDELSDSNEKDELMKLHQFWGLELPEIEHIYKRKDVGSIKKFLSSSTDAFRYPYEREIKEHPRACILVGTSNEQELLHDPTGNRRFWIIPVNQIIPVEQLIRERDLIWAAANHLYQMGHIWHLTHAEYALQTEANKEYQSSDPWEERILSFVQNKQGITTHDILLNGLQIETGRQDKLAERRVSAILRQEGWYQQRKRVNGYPLRVWFKKLSKVEKISGSSGSSGSVLIQQVFEGDPDTKKHLDHLDQCEQVELFQIAHEDADPDDPDTKKHLDQPEPLHSKLDPDDPDDPDVLPNFSENNFVQAESDRPTPPLPVSFRCEPCPVTNRLMPAGFVSTVDNEEVVFEPSHFKRGCKTLKFTLHIKGRKFECAIEWPPINKEQLIVEVEALARKFIKRYF</sequence>
<evidence type="ECO:0000313" key="4">
    <source>
        <dbReference type="EMBL" id="MBH8576994.1"/>
    </source>
</evidence>
<dbReference type="PANTHER" id="PTHR34985">
    <property type="entry name" value="SLR0554 PROTEIN"/>
    <property type="match status" value="1"/>
</dbReference>
<dbReference type="AlphaFoldDB" id="A0A8J7LIT1"/>
<evidence type="ECO:0000259" key="3">
    <source>
        <dbReference type="Pfam" id="PF12965"/>
    </source>
</evidence>
<dbReference type="InterPro" id="IPR024385">
    <property type="entry name" value="DUF3854"/>
</dbReference>
<evidence type="ECO:0000259" key="2">
    <source>
        <dbReference type="Pfam" id="PF05272"/>
    </source>
</evidence>
<feature type="region of interest" description="Disordered" evidence="1">
    <location>
        <begin position="687"/>
        <end position="740"/>
    </location>
</feature>
<dbReference type="InterPro" id="IPR034154">
    <property type="entry name" value="TOPRIM_DnaG/twinkle"/>
</dbReference>
<feature type="domain" description="DUF3854" evidence="3">
    <location>
        <begin position="120"/>
        <end position="235"/>
    </location>
</feature>